<keyword evidence="1" id="KW-0732">Signal</keyword>
<dbReference type="Gene3D" id="1.25.40.10">
    <property type="entry name" value="Tetratricopeptide repeat domain"/>
    <property type="match status" value="2"/>
</dbReference>
<protein>
    <recommendedName>
        <fullName evidence="2">DUF7494 domain-containing protein</fullName>
    </recommendedName>
</protein>
<gene>
    <name evidence="3" type="ORF">JWV37_04120</name>
</gene>
<dbReference type="EMBL" id="JAFHKK010000006">
    <property type="protein sequence ID" value="MBN2963959.1"/>
    <property type="molecule type" value="Genomic_DNA"/>
</dbReference>
<feature type="signal peptide" evidence="1">
    <location>
        <begin position="1"/>
        <end position="16"/>
    </location>
</feature>
<name>A0ABS2WQJ3_9BACT</name>
<dbReference type="SUPFAM" id="SSF48452">
    <property type="entry name" value="TPR-like"/>
    <property type="match status" value="2"/>
</dbReference>
<dbReference type="RefSeq" id="WP_205458508.1">
    <property type="nucleotide sequence ID" value="NZ_JAFHKK010000006.1"/>
</dbReference>
<accession>A0ABS2WQJ3</accession>
<evidence type="ECO:0000313" key="4">
    <source>
        <dbReference type="Proteomes" id="UP000703590"/>
    </source>
</evidence>
<reference evidence="3 4" key="3">
    <citation type="submission" date="2021-02" db="EMBL/GenBank/DDBJ databases">
        <authorList>
            <person name="Merkel A.Y."/>
        </authorList>
    </citation>
    <scope>NUCLEOTIDE SEQUENCE [LARGE SCALE GENOMIC DNA]</scope>
    <source>
        <strain evidence="3 4">T05b</strain>
    </source>
</reference>
<evidence type="ECO:0000313" key="3">
    <source>
        <dbReference type="EMBL" id="MBN2963959.1"/>
    </source>
</evidence>
<dbReference type="Pfam" id="PF24323">
    <property type="entry name" value="DUF7494"/>
    <property type="match status" value="1"/>
</dbReference>
<dbReference type="InterPro" id="IPR011990">
    <property type="entry name" value="TPR-like_helical_dom_sf"/>
</dbReference>
<evidence type="ECO:0000256" key="1">
    <source>
        <dbReference type="SAM" id="SignalP"/>
    </source>
</evidence>
<comment type="caution">
    <text evidence="3">The sequence shown here is derived from an EMBL/GenBank/DDBJ whole genome shotgun (WGS) entry which is preliminary data.</text>
</comment>
<feature type="domain" description="DUF7494" evidence="2">
    <location>
        <begin position="18"/>
        <end position="131"/>
    </location>
</feature>
<proteinExistence type="predicted"/>
<organism evidence="3 4">
    <name type="scientific">Sulfurospirillum tamanense</name>
    <dbReference type="NCBI Taxonomy" id="2813362"/>
    <lineage>
        <taxon>Bacteria</taxon>
        <taxon>Pseudomonadati</taxon>
        <taxon>Campylobacterota</taxon>
        <taxon>Epsilonproteobacteria</taxon>
        <taxon>Campylobacterales</taxon>
        <taxon>Sulfurospirillaceae</taxon>
        <taxon>Sulfurospirillum</taxon>
    </lineage>
</organism>
<dbReference type="InterPro" id="IPR055917">
    <property type="entry name" value="DUF7494"/>
</dbReference>
<reference evidence="3 4" key="1">
    <citation type="submission" date="2021-02" db="EMBL/GenBank/DDBJ databases">
        <title>Sulfurospirillum tamanensis sp. nov.</title>
        <authorList>
            <person name="Frolova A."/>
            <person name="Merkel A."/>
            <person name="Slobodkin A."/>
        </authorList>
    </citation>
    <scope>NUCLEOTIDE SEQUENCE [LARGE SCALE GENOMIC DNA]</scope>
    <source>
        <strain evidence="3 4">T05b</strain>
    </source>
</reference>
<feature type="chain" id="PRO_5045245025" description="DUF7494 domain-containing protein" evidence="1">
    <location>
        <begin position="17"/>
        <end position="794"/>
    </location>
</feature>
<evidence type="ECO:0000259" key="2">
    <source>
        <dbReference type="Pfam" id="PF24323"/>
    </source>
</evidence>
<keyword evidence="4" id="KW-1185">Reference proteome</keyword>
<reference evidence="4" key="2">
    <citation type="submission" date="2021-02" db="EMBL/GenBank/DDBJ databases">
        <title>Sulfurospirillum tamanensis sp. nov.</title>
        <authorList>
            <person name="Merkel A.Y."/>
        </authorList>
    </citation>
    <scope>NUCLEOTIDE SEQUENCE [LARGE SCALE GENOMIC DNA]</scope>
    <source>
        <strain evidence="4">T05b</strain>
    </source>
</reference>
<dbReference type="Proteomes" id="UP000703590">
    <property type="component" value="Unassembled WGS sequence"/>
</dbReference>
<sequence length="794" mass="90430">MKHLLIFLIFFSSLHAVTLVLNSAQENNRPYAILHVMNDTPIECFVTDLPLGQKKYTCQFDKILTNRITSQKTPLVQIDFVENEESFEIVITPTFDSQMRNMDVVLHESIEVPLTPTSLAKHWAILIYQEHPFSNLTQEEGINFPVTYPKFQRPSVGALDLNGAPIGYVRSRDINAYLDVKRDYEAGRFENVIEQAQEAMMLYPQTIFKSEFALYKIRAMDYLLDAEDAGSLLALDRNDVIQEGKAWMKNFSSDENMAEALMLVAKNYLKMGFSSDANYFLDILITEYPESRFTKWAILLYADTLYNGTKRAEALRLYNDVLYTAKDLDMASEAAIRLAQNSIDLGKVNEAKEYLVKILNANAEFLLKDEENAYALAEKLALNRLPGIAAQISESLLANKTRTHPLYEVLLKDTGLWYAESGEVTKGHLYLTRYQSQFSEGEFGGQVQEGLDRLFFELAETNTTKLTQYYETLMARYDNEISQKALVEKAKLFHQEARYAQVLALDDALRAVAEPSLATEANQILTLAAFDQATVLLEEDQCQGAVLLVERYGVGEELANREKLFECLMRLSRFDAAAAEAKTHTLVRDLRERLAWMIRLNKALFEAGKWADVVGMSDDIMELGVLVKVPKANEVLYEKFFALTRLGEHERALGVAQEIMRTLSEVYKSVEVYREVMRYAKTQGNDLLLELYAKEALALQERSELFLFTPELEYETIQVLQRLEKPEEALEVAVALISRVQSPSERIRAQYYAGEISSKLGKIQEAKAYFSQCADASEESSWKSVCQQHLELIP</sequence>